<dbReference type="SUPFAM" id="SSF48264">
    <property type="entry name" value="Cytochrome P450"/>
    <property type="match status" value="1"/>
</dbReference>
<evidence type="ECO:0000256" key="2">
    <source>
        <dbReference type="ARBA" id="ARBA00010617"/>
    </source>
</evidence>
<protein>
    <submittedName>
        <fullName evidence="10">Cytochrome P450 monooxygenase apf7</fullName>
    </submittedName>
</protein>
<keyword evidence="9" id="KW-0472">Membrane</keyword>
<dbReference type="EMBL" id="QGMK01000931">
    <property type="protein sequence ID" value="TVY75856.1"/>
    <property type="molecule type" value="Genomic_DNA"/>
</dbReference>
<keyword evidence="9" id="KW-1133">Transmembrane helix</keyword>
<evidence type="ECO:0000256" key="5">
    <source>
        <dbReference type="ARBA" id="ARBA00023002"/>
    </source>
</evidence>
<keyword evidence="4 8" id="KW-0479">Metal-binding</keyword>
<dbReference type="Pfam" id="PF00067">
    <property type="entry name" value="p450"/>
    <property type="match status" value="1"/>
</dbReference>
<feature type="binding site" description="axial binding residue" evidence="8">
    <location>
        <position position="424"/>
    </location>
    <ligand>
        <name>heme</name>
        <dbReference type="ChEBI" id="CHEBI:30413"/>
    </ligand>
    <ligandPart>
        <name>Fe</name>
        <dbReference type="ChEBI" id="CHEBI:18248"/>
    </ligandPart>
</feature>
<keyword evidence="11" id="KW-1185">Reference proteome</keyword>
<dbReference type="PANTHER" id="PTHR24305:SF237">
    <property type="entry name" value="CYTOCHROME P450 MONOOXYGENASE ATNE-RELATED"/>
    <property type="match status" value="1"/>
</dbReference>
<dbReference type="CDD" id="cd11061">
    <property type="entry name" value="CYP67-like"/>
    <property type="match status" value="1"/>
</dbReference>
<keyword evidence="7 10" id="KW-0503">Monooxygenase</keyword>
<dbReference type="InterPro" id="IPR002401">
    <property type="entry name" value="Cyt_P450_E_grp-I"/>
</dbReference>
<proteinExistence type="inferred from homology"/>
<evidence type="ECO:0000313" key="10">
    <source>
        <dbReference type="EMBL" id="TVY75856.1"/>
    </source>
</evidence>
<evidence type="ECO:0000256" key="3">
    <source>
        <dbReference type="ARBA" id="ARBA00022617"/>
    </source>
</evidence>
<keyword evidence="9" id="KW-0812">Transmembrane</keyword>
<evidence type="ECO:0000256" key="6">
    <source>
        <dbReference type="ARBA" id="ARBA00023004"/>
    </source>
</evidence>
<comment type="cofactor">
    <cofactor evidence="1 8">
        <name>heme</name>
        <dbReference type="ChEBI" id="CHEBI:30413"/>
    </cofactor>
</comment>
<reference evidence="10 11" key="1">
    <citation type="submission" date="2018-05" db="EMBL/GenBank/DDBJ databases">
        <title>Genome sequencing and assembly of the regulated plant pathogen Lachnellula willkommii and related sister species for the development of diagnostic species identification markers.</title>
        <authorList>
            <person name="Giroux E."/>
            <person name="Bilodeau G."/>
        </authorList>
    </citation>
    <scope>NUCLEOTIDE SEQUENCE [LARGE SCALE GENOMIC DNA]</scope>
    <source>
        <strain evidence="10 11">CBS 268.59</strain>
    </source>
</reference>
<dbReference type="InterPro" id="IPR001128">
    <property type="entry name" value="Cyt_P450"/>
</dbReference>
<dbReference type="GO" id="GO:0020037">
    <property type="term" value="F:heme binding"/>
    <property type="evidence" value="ECO:0007669"/>
    <property type="project" value="InterPro"/>
</dbReference>
<dbReference type="OrthoDB" id="1470350at2759"/>
<keyword evidence="6 8" id="KW-0408">Iron</keyword>
<comment type="caution">
    <text evidence="10">The sequence shown here is derived from an EMBL/GenBank/DDBJ whole genome shotgun (WGS) entry which is preliminary data.</text>
</comment>
<evidence type="ECO:0000256" key="4">
    <source>
        <dbReference type="ARBA" id="ARBA00022723"/>
    </source>
</evidence>
<organism evidence="10 11">
    <name type="scientific">Lachnellula suecica</name>
    <dbReference type="NCBI Taxonomy" id="602035"/>
    <lineage>
        <taxon>Eukaryota</taxon>
        <taxon>Fungi</taxon>
        <taxon>Dikarya</taxon>
        <taxon>Ascomycota</taxon>
        <taxon>Pezizomycotina</taxon>
        <taxon>Leotiomycetes</taxon>
        <taxon>Helotiales</taxon>
        <taxon>Lachnaceae</taxon>
        <taxon>Lachnellula</taxon>
    </lineage>
</organism>
<accession>A0A8T9C922</accession>
<dbReference type="PRINTS" id="PR00385">
    <property type="entry name" value="P450"/>
</dbReference>
<dbReference type="PRINTS" id="PR00463">
    <property type="entry name" value="EP450I"/>
</dbReference>
<feature type="transmembrane region" description="Helical" evidence="9">
    <location>
        <begin position="17"/>
        <end position="35"/>
    </location>
</feature>
<evidence type="ECO:0000256" key="1">
    <source>
        <dbReference type="ARBA" id="ARBA00001971"/>
    </source>
</evidence>
<keyword evidence="3 8" id="KW-0349">Heme</keyword>
<evidence type="ECO:0000256" key="9">
    <source>
        <dbReference type="SAM" id="Phobius"/>
    </source>
</evidence>
<dbReference type="Gene3D" id="1.10.630.10">
    <property type="entry name" value="Cytochrome P450"/>
    <property type="match status" value="1"/>
</dbReference>
<keyword evidence="5" id="KW-0560">Oxidoreductase</keyword>
<dbReference type="AlphaFoldDB" id="A0A8T9C922"/>
<dbReference type="Proteomes" id="UP000469558">
    <property type="component" value="Unassembled WGS sequence"/>
</dbReference>
<sequence length="497" mass="56601">MMYHTALPALPSSARHYMYSLLLLVIASYFAVAFYRVRFHPLARYPGPFWAKISGFRAVYHAFIGDLHLDMLECHRHYAYRAFETTPTAHDLQSTVDTTAHTRKRRVMSQAFSDSALKTLEEHIHQHLAVFIKCLAEGSSNCDDEKSSWTVPKNVAHWCNYLSFDFMAELVFGKSFQMQEKIDNRYIIDLIQPAVFRVGVFLQMPELAVWNVDKIFLPNVRSLRDKFVALSRSMALDRVNMDSKRQDLFSHILAARDPETGNGFSLDELWGESTLLIVAGSDAISIAMSGCFFYLSRHKEAYKRALDEVRSAFSLPENIRSGPTLNSCVFLRACIEESLRMSPPVGGALWREVEAGGGYIGKELVPKGCDVGVGIYAIQHDEKYFPDPFTYSPERWLVSKENPAEAIGKLRSAFSAFSIGPVGCLGKNLAYMELTVTLARVLWSLDFRISSSKSASDAQESYLLRYPEHSKNEYHLRDRFTSWKDGPMLEFRRRHES</sequence>
<comment type="similarity">
    <text evidence="2">Belongs to the cytochrome P450 family.</text>
</comment>
<dbReference type="GO" id="GO:0004497">
    <property type="term" value="F:monooxygenase activity"/>
    <property type="evidence" value="ECO:0007669"/>
    <property type="project" value="UniProtKB-KW"/>
</dbReference>
<gene>
    <name evidence="10" type="primary">apf7_6</name>
    <name evidence="10" type="ORF">LSUE1_G007075</name>
</gene>
<dbReference type="InterPro" id="IPR036396">
    <property type="entry name" value="Cyt_P450_sf"/>
</dbReference>
<evidence type="ECO:0000256" key="8">
    <source>
        <dbReference type="PIRSR" id="PIRSR602401-1"/>
    </source>
</evidence>
<dbReference type="GO" id="GO:0005506">
    <property type="term" value="F:iron ion binding"/>
    <property type="evidence" value="ECO:0007669"/>
    <property type="project" value="InterPro"/>
</dbReference>
<dbReference type="PANTHER" id="PTHR24305">
    <property type="entry name" value="CYTOCHROME P450"/>
    <property type="match status" value="1"/>
</dbReference>
<evidence type="ECO:0000313" key="11">
    <source>
        <dbReference type="Proteomes" id="UP000469558"/>
    </source>
</evidence>
<name>A0A8T9C922_9HELO</name>
<dbReference type="GO" id="GO:0016705">
    <property type="term" value="F:oxidoreductase activity, acting on paired donors, with incorporation or reduction of molecular oxygen"/>
    <property type="evidence" value="ECO:0007669"/>
    <property type="project" value="InterPro"/>
</dbReference>
<evidence type="ECO:0000256" key="7">
    <source>
        <dbReference type="ARBA" id="ARBA00023033"/>
    </source>
</evidence>
<dbReference type="InterPro" id="IPR050121">
    <property type="entry name" value="Cytochrome_P450_monoxygenase"/>
</dbReference>